<sequence length="151" mass="17398">MASKPMICPHCGKEIPHQKRVPKAAPWDAENVTAEYARFTEWYEGNAMKHSMPAIPAPERMRRQFWACLRYSEGSPFADYERLTRGLDNYIRSLNMPWRPSAYWLLKRAGTSGPYGVETLLSWAGEQSAPQTWRERAYGDSVRPETGQTRT</sequence>
<gene>
    <name evidence="4" type="ORF">MM415A00564_0005</name>
    <name evidence="3" type="ORF">MM415B01029_0021</name>
    <name evidence="2" type="ORF">TM448A01963_0012</name>
    <name evidence="5" type="ORF">TM448B02663_0002</name>
</gene>
<evidence type="ECO:0000313" key="2">
    <source>
        <dbReference type="EMBL" id="QJA51053.1"/>
    </source>
</evidence>
<feature type="region of interest" description="Disordered" evidence="1">
    <location>
        <begin position="130"/>
        <end position="151"/>
    </location>
</feature>
<name>A0A6H1ZSZ7_9ZZZZ</name>
<dbReference type="EMBL" id="MT144234">
    <property type="protein sequence ID" value="QJA51053.1"/>
    <property type="molecule type" value="Genomic_DNA"/>
</dbReference>
<dbReference type="AlphaFoldDB" id="A0A6H1ZSZ7"/>
<proteinExistence type="predicted"/>
<protein>
    <submittedName>
        <fullName evidence="2">Uncharacterized protein</fullName>
    </submittedName>
</protein>
<evidence type="ECO:0000256" key="1">
    <source>
        <dbReference type="SAM" id="MobiDB-lite"/>
    </source>
</evidence>
<evidence type="ECO:0000313" key="5">
    <source>
        <dbReference type="EMBL" id="QJI01601.1"/>
    </source>
</evidence>
<dbReference type="EMBL" id="MT141424">
    <property type="protein sequence ID" value="QJA60908.1"/>
    <property type="molecule type" value="Genomic_DNA"/>
</dbReference>
<organism evidence="2">
    <name type="scientific">viral metagenome</name>
    <dbReference type="NCBI Taxonomy" id="1070528"/>
    <lineage>
        <taxon>unclassified sequences</taxon>
        <taxon>metagenomes</taxon>
        <taxon>organismal metagenomes</taxon>
    </lineage>
</organism>
<evidence type="ECO:0000313" key="3">
    <source>
        <dbReference type="EMBL" id="QJA60908.1"/>
    </source>
</evidence>
<dbReference type="EMBL" id="MT142452">
    <property type="protein sequence ID" value="QJA81232.1"/>
    <property type="molecule type" value="Genomic_DNA"/>
</dbReference>
<evidence type="ECO:0000313" key="4">
    <source>
        <dbReference type="EMBL" id="QJA81232.1"/>
    </source>
</evidence>
<reference evidence="2" key="1">
    <citation type="submission" date="2020-03" db="EMBL/GenBank/DDBJ databases">
        <title>The deep terrestrial virosphere.</title>
        <authorList>
            <person name="Holmfeldt K."/>
            <person name="Nilsson E."/>
            <person name="Simone D."/>
            <person name="Lopez-Fernandez M."/>
            <person name="Wu X."/>
            <person name="de Brujin I."/>
            <person name="Lundin D."/>
            <person name="Andersson A."/>
            <person name="Bertilsson S."/>
            <person name="Dopson M."/>
        </authorList>
    </citation>
    <scope>NUCLEOTIDE SEQUENCE</scope>
    <source>
        <strain evidence="4">MM415A00564</strain>
        <strain evidence="3">MM415B01029</strain>
        <strain evidence="2">TM448A01963</strain>
        <strain evidence="5">TM448B02663</strain>
    </source>
</reference>
<accession>A0A6H1ZSZ7</accession>
<dbReference type="EMBL" id="MT144936">
    <property type="protein sequence ID" value="QJI01601.1"/>
    <property type="molecule type" value="Genomic_DNA"/>
</dbReference>